<dbReference type="GeneID" id="31361576"/>
<gene>
    <name evidence="3" type="ORF">PPL_06092</name>
</gene>
<feature type="region of interest" description="Disordered" evidence="2">
    <location>
        <begin position="1"/>
        <end position="23"/>
    </location>
</feature>
<evidence type="ECO:0000256" key="2">
    <source>
        <dbReference type="SAM" id="MobiDB-lite"/>
    </source>
</evidence>
<sequence length="366" mass="40482">MYPRNSSSPFVQPIGTTGKNQGGLKDMLTLYKDGATTNGVAVDGSANGAKMTTPVKGGASSMVFTPVKENQPIAFNLGATITTPTKANNNNNNNNNNGERSPLTPVKVLNSPVNSSSSSSGSSDENDDDVRVFSKSPTSSPNFKSPKNKTLKQKRFRNMTAQLPTIKSMDDVVKLQEEITENRDKIQSLQQQLSSAQKEKGEIENEKKELLEKLKQLDEKRVSAESREKDTKLQLEDMEKKLSSTVEALHQEFDKKLSDINDERSQTEKIIGKYQERVFLFFSTCLAIKLNQLMLNTPTNICTQELWEEAEAQQITSARFTQFISQKVKALQQQQAPPSPAKSPRKQSPPTPKKKGSAAAPQKSKK</sequence>
<feature type="compositionally biased region" description="Polar residues" evidence="2">
    <location>
        <begin position="1"/>
        <end position="19"/>
    </location>
</feature>
<feature type="region of interest" description="Disordered" evidence="2">
    <location>
        <begin position="329"/>
        <end position="366"/>
    </location>
</feature>
<keyword evidence="1" id="KW-0175">Coiled coil</keyword>
<dbReference type="InParanoid" id="D3BC70"/>
<feature type="compositionally biased region" description="Pro residues" evidence="2">
    <location>
        <begin position="337"/>
        <end position="351"/>
    </location>
</feature>
<dbReference type="FunCoup" id="D3BC70">
    <property type="interactions" value="805"/>
</dbReference>
<protein>
    <submittedName>
        <fullName evidence="3">Uncharacterized protein</fullName>
    </submittedName>
</protein>
<dbReference type="EMBL" id="ADBJ01000026">
    <property type="protein sequence ID" value="EFA81253.1"/>
    <property type="molecule type" value="Genomic_DNA"/>
</dbReference>
<comment type="caution">
    <text evidence="3">The sequence shown here is derived from an EMBL/GenBank/DDBJ whole genome shotgun (WGS) entry which is preliminary data.</text>
</comment>
<keyword evidence="4" id="KW-1185">Reference proteome</keyword>
<reference evidence="3 4" key="1">
    <citation type="journal article" date="2011" name="Genome Res.">
        <title>Phylogeny-wide analysis of social amoeba genomes highlights ancient origins for complex intercellular communication.</title>
        <authorList>
            <person name="Heidel A.J."/>
            <person name="Lawal H.M."/>
            <person name="Felder M."/>
            <person name="Schilde C."/>
            <person name="Helps N.R."/>
            <person name="Tunggal B."/>
            <person name="Rivero F."/>
            <person name="John U."/>
            <person name="Schleicher M."/>
            <person name="Eichinger L."/>
            <person name="Platzer M."/>
            <person name="Noegel A.A."/>
            <person name="Schaap P."/>
            <person name="Gloeckner G."/>
        </authorList>
    </citation>
    <scope>NUCLEOTIDE SEQUENCE [LARGE SCALE GENOMIC DNA]</scope>
    <source>
        <strain evidence="4">ATCC 26659 / Pp 5 / PN500</strain>
    </source>
</reference>
<organism evidence="3 4">
    <name type="scientific">Heterostelium pallidum (strain ATCC 26659 / Pp 5 / PN500)</name>
    <name type="common">Cellular slime mold</name>
    <name type="synonym">Polysphondylium pallidum</name>
    <dbReference type="NCBI Taxonomy" id="670386"/>
    <lineage>
        <taxon>Eukaryota</taxon>
        <taxon>Amoebozoa</taxon>
        <taxon>Evosea</taxon>
        <taxon>Eumycetozoa</taxon>
        <taxon>Dictyostelia</taxon>
        <taxon>Acytosteliales</taxon>
        <taxon>Acytosteliaceae</taxon>
        <taxon>Heterostelium</taxon>
    </lineage>
</organism>
<evidence type="ECO:0000313" key="3">
    <source>
        <dbReference type="EMBL" id="EFA81253.1"/>
    </source>
</evidence>
<evidence type="ECO:0000313" key="4">
    <source>
        <dbReference type="Proteomes" id="UP000001396"/>
    </source>
</evidence>
<evidence type="ECO:0000256" key="1">
    <source>
        <dbReference type="SAM" id="Coils"/>
    </source>
</evidence>
<proteinExistence type="predicted"/>
<name>D3BC70_HETP5</name>
<accession>D3BC70</accession>
<feature type="compositionally biased region" description="Low complexity" evidence="2">
    <location>
        <begin position="88"/>
        <end position="97"/>
    </location>
</feature>
<feature type="compositionally biased region" description="Basic residues" evidence="2">
    <location>
        <begin position="146"/>
        <end position="156"/>
    </location>
</feature>
<feature type="coiled-coil region" evidence="1">
    <location>
        <begin position="172"/>
        <end position="241"/>
    </location>
</feature>
<dbReference type="Proteomes" id="UP000001396">
    <property type="component" value="Unassembled WGS sequence"/>
</dbReference>
<feature type="region of interest" description="Disordered" evidence="2">
    <location>
        <begin position="81"/>
        <end position="156"/>
    </location>
</feature>
<dbReference type="RefSeq" id="XP_020433371.1">
    <property type="nucleotide sequence ID" value="XM_020576959.1"/>
</dbReference>
<feature type="compositionally biased region" description="Polar residues" evidence="2">
    <location>
        <begin position="135"/>
        <end position="145"/>
    </location>
</feature>
<dbReference type="AlphaFoldDB" id="D3BC70"/>